<dbReference type="EMBL" id="MZ089754">
    <property type="protein sequence ID" value="QXP45032.1"/>
    <property type="molecule type" value="Genomic_DNA"/>
</dbReference>
<feature type="region of interest" description="Disordered" evidence="1">
    <location>
        <begin position="185"/>
        <end position="212"/>
    </location>
</feature>
<keyword evidence="2" id="KW-1133">Transmembrane helix</keyword>
<evidence type="ECO:0000256" key="1">
    <source>
        <dbReference type="SAM" id="MobiDB-lite"/>
    </source>
</evidence>
<evidence type="ECO:0000256" key="2">
    <source>
        <dbReference type="SAM" id="Phobius"/>
    </source>
</evidence>
<keyword evidence="2" id="KW-0812">Transmembrane</keyword>
<keyword evidence="2" id="KW-0472">Membrane</keyword>
<evidence type="ECO:0000313" key="3">
    <source>
        <dbReference type="EMBL" id="QXP45032.1"/>
    </source>
</evidence>
<sequence>MFGINYSEVYIMTCDFWSLLADNLDIVLSCVVGLLCFMVTLFRTGSVKKSILQLKEFEEMIKYKTAEKQQAMKVKGQEFSETIKDYILDPVTNELEESPVPKNVQEEIQSYIDVALDRALERFLPNVEAEVDDVEQNYTEMSQDLASIGDAFDLAEEYREKLGLGADVPVAEVFNKMAERAETLKQSLLSKTTKKEEKQNVESEKKETEQML</sequence>
<accession>A0A8F5XR93</accession>
<proteinExistence type="predicted"/>
<reference evidence="3" key="1">
    <citation type="submission" date="2021-04" db="EMBL/GenBank/DDBJ databases">
        <title>Genomes of microviruses identified in yellow-bellied marmot fecal samples.</title>
        <authorList>
            <person name="Varsani A."/>
            <person name="Kraberger S."/>
            <person name="Chatterjee A."/>
            <person name="Richet C."/>
            <person name="Fontenele R.S."/>
            <person name="Schmidlin K."/>
            <person name="Blumstein D.T."/>
        </authorList>
    </citation>
    <scope>NUCLEOTIDE SEQUENCE</scope>
    <source>
        <strain evidence="3">Mar8</strain>
    </source>
</reference>
<name>A0A8F5XR93_9VIRU</name>
<feature type="compositionally biased region" description="Basic and acidic residues" evidence="1">
    <location>
        <begin position="193"/>
        <end position="212"/>
    </location>
</feature>
<organism evidence="3">
    <name type="scientific">Microvirus mar8</name>
    <dbReference type="NCBI Taxonomy" id="2851204"/>
    <lineage>
        <taxon>Viruses</taxon>
        <taxon>Monodnaviria</taxon>
        <taxon>Sangervirae</taxon>
        <taxon>Phixviricota</taxon>
        <taxon>Malgrandaviricetes</taxon>
        <taxon>Petitvirales</taxon>
        <taxon>Microviridae</taxon>
    </lineage>
</organism>
<feature type="transmembrane region" description="Helical" evidence="2">
    <location>
        <begin position="26"/>
        <end position="45"/>
    </location>
</feature>
<protein>
    <submittedName>
        <fullName evidence="3">Uncharacterized protein</fullName>
    </submittedName>
</protein>